<sequence length="328" mass="34617">MDSLLLVSVILGLYFAFNIAANDIGNSVGTAVGSGALSMRRALFLGAFFAFLGALFFGGNVIRTIGEGIIPSDSFSVIAGFAVILTAALWITVTLLRGIPISGSDAMVSAVIGVGLVSVGWSKLNFNTVIYIILSWILSPMIGFFSGFLTYSVIKVGVIRRVKRISVRDRLEKLFAYLQMLSSSFSAFNVGALDFGVAMGVIFTLSGGSSSFLKIVGALGLVMGIIFVGDRVTETIGRRITELVPTRGFSAQVAASIVSFVFISYGMPISPTQTLVGSVIGVGLARGTSTLKFDVIKDIGYTWILTIPACLILGVVTYSVLRVLSGLL</sequence>
<dbReference type="RefSeq" id="WP_112093140.1">
    <property type="nucleotide sequence ID" value="NZ_QLOE01000001.1"/>
</dbReference>
<comment type="subcellular location">
    <subcellularLocation>
        <location evidence="2">Membrane</location>
        <topology evidence="2">Multi-pass membrane protein</topology>
    </subcellularLocation>
</comment>
<evidence type="ECO:0000313" key="10">
    <source>
        <dbReference type="EMBL" id="RAO79830.1"/>
    </source>
</evidence>
<evidence type="ECO:0000256" key="3">
    <source>
        <dbReference type="ARBA" id="ARBA00009916"/>
    </source>
</evidence>
<comment type="function">
    <text evidence="1">Potential transporter for phosphate.</text>
</comment>
<name>A0A328PD81_9EURY</name>
<organism evidence="10 11">
    <name type="scientific">Methanothermobacter tenebrarum</name>
    <dbReference type="NCBI Taxonomy" id="680118"/>
    <lineage>
        <taxon>Archaea</taxon>
        <taxon>Methanobacteriati</taxon>
        <taxon>Methanobacteriota</taxon>
        <taxon>Methanomada group</taxon>
        <taxon>Methanobacteria</taxon>
        <taxon>Methanobacteriales</taxon>
        <taxon>Methanobacteriaceae</taxon>
        <taxon>Methanothermobacter</taxon>
    </lineage>
</organism>
<keyword evidence="6 9" id="KW-0812">Transmembrane</keyword>
<dbReference type="Proteomes" id="UP000249782">
    <property type="component" value="Unassembled WGS sequence"/>
</dbReference>
<evidence type="ECO:0000256" key="4">
    <source>
        <dbReference type="ARBA" id="ARBA00022448"/>
    </source>
</evidence>
<comment type="similarity">
    <text evidence="3">Belongs to the inorganic phosphate transporter (PiT) (TC 2.A.20) family.</text>
</comment>
<feature type="transmembrane region" description="Helical" evidence="9">
    <location>
        <begin position="301"/>
        <end position="321"/>
    </location>
</feature>
<keyword evidence="7 9" id="KW-1133">Transmembrane helix</keyword>
<comment type="caution">
    <text evidence="10">The sequence shown here is derived from an EMBL/GenBank/DDBJ whole genome shotgun (WGS) entry which is preliminary data.</text>
</comment>
<evidence type="ECO:0000256" key="5">
    <source>
        <dbReference type="ARBA" id="ARBA00022592"/>
    </source>
</evidence>
<dbReference type="OrthoDB" id="101311at2157"/>
<keyword evidence="11" id="KW-1185">Reference proteome</keyword>
<evidence type="ECO:0000256" key="6">
    <source>
        <dbReference type="ARBA" id="ARBA00022692"/>
    </source>
</evidence>
<evidence type="ECO:0000256" key="9">
    <source>
        <dbReference type="SAM" id="Phobius"/>
    </source>
</evidence>
<evidence type="ECO:0000313" key="11">
    <source>
        <dbReference type="Proteomes" id="UP000249782"/>
    </source>
</evidence>
<gene>
    <name evidence="10" type="ORF">DPC56_00680</name>
</gene>
<feature type="transmembrane region" description="Helical" evidence="9">
    <location>
        <begin position="74"/>
        <end position="99"/>
    </location>
</feature>
<evidence type="ECO:0000256" key="7">
    <source>
        <dbReference type="ARBA" id="ARBA00022989"/>
    </source>
</evidence>
<accession>A0A328PD81</accession>
<feature type="transmembrane region" description="Helical" evidence="9">
    <location>
        <begin position="249"/>
        <end position="267"/>
    </location>
</feature>
<feature type="transmembrane region" description="Helical" evidence="9">
    <location>
        <begin position="43"/>
        <end position="62"/>
    </location>
</feature>
<keyword evidence="4" id="KW-0813">Transport</keyword>
<reference evidence="10 11" key="1">
    <citation type="submission" date="2018-06" db="EMBL/GenBank/DDBJ databases">
        <title>Draft genome sequence of hyperthermophilic methanogen Methanothermobacter tenebrarum sp. MCM-B 1447.</title>
        <authorList>
            <person name="Pore S.D."/>
            <person name="Dagar S."/>
            <person name="Dhakephalkar P.K."/>
        </authorList>
    </citation>
    <scope>NUCLEOTIDE SEQUENCE [LARGE SCALE GENOMIC DNA]</scope>
    <source>
        <strain evidence="10 11">MCM B 1447</strain>
    </source>
</reference>
<dbReference type="PANTHER" id="PTHR11101:SF80">
    <property type="entry name" value="PHOSPHATE TRANSPORTER"/>
    <property type="match status" value="1"/>
</dbReference>
<proteinExistence type="inferred from homology"/>
<feature type="transmembrane region" description="Helical" evidence="9">
    <location>
        <begin position="129"/>
        <end position="154"/>
    </location>
</feature>
<feature type="transmembrane region" description="Helical" evidence="9">
    <location>
        <begin position="211"/>
        <end position="228"/>
    </location>
</feature>
<dbReference type="GO" id="GO:0005315">
    <property type="term" value="F:phosphate transmembrane transporter activity"/>
    <property type="evidence" value="ECO:0007669"/>
    <property type="project" value="InterPro"/>
</dbReference>
<protein>
    <submittedName>
        <fullName evidence="10">Inorganic phosphate transporter</fullName>
    </submittedName>
</protein>
<feature type="transmembrane region" description="Helical" evidence="9">
    <location>
        <begin position="174"/>
        <end position="205"/>
    </location>
</feature>
<keyword evidence="8 9" id="KW-0472">Membrane</keyword>
<dbReference type="EMBL" id="QLOE01000001">
    <property type="protein sequence ID" value="RAO79830.1"/>
    <property type="molecule type" value="Genomic_DNA"/>
</dbReference>
<evidence type="ECO:0000256" key="2">
    <source>
        <dbReference type="ARBA" id="ARBA00004141"/>
    </source>
</evidence>
<dbReference type="Pfam" id="PF01384">
    <property type="entry name" value="PHO4"/>
    <property type="match status" value="1"/>
</dbReference>
<dbReference type="PANTHER" id="PTHR11101">
    <property type="entry name" value="PHOSPHATE TRANSPORTER"/>
    <property type="match status" value="1"/>
</dbReference>
<dbReference type="GO" id="GO:0016020">
    <property type="term" value="C:membrane"/>
    <property type="evidence" value="ECO:0007669"/>
    <property type="project" value="UniProtKB-SubCell"/>
</dbReference>
<evidence type="ECO:0000256" key="1">
    <source>
        <dbReference type="ARBA" id="ARBA00001981"/>
    </source>
</evidence>
<dbReference type="GO" id="GO:0035435">
    <property type="term" value="P:phosphate ion transmembrane transport"/>
    <property type="evidence" value="ECO:0007669"/>
    <property type="project" value="TreeGrafter"/>
</dbReference>
<keyword evidence="5" id="KW-0592">Phosphate transport</keyword>
<dbReference type="InterPro" id="IPR001204">
    <property type="entry name" value="Phos_transporter"/>
</dbReference>
<evidence type="ECO:0000256" key="8">
    <source>
        <dbReference type="ARBA" id="ARBA00023136"/>
    </source>
</evidence>
<dbReference type="AlphaFoldDB" id="A0A328PD81"/>